<dbReference type="RefSeq" id="WP_311192471.1">
    <property type="nucleotide sequence ID" value="NZ_CP115541.1"/>
</dbReference>
<evidence type="ECO:0000313" key="1">
    <source>
        <dbReference type="EMBL" id="WNH53318.1"/>
    </source>
</evidence>
<dbReference type="EMBL" id="CP115541">
    <property type="protein sequence ID" value="WNH53318.1"/>
    <property type="molecule type" value="Genomic_DNA"/>
</dbReference>
<reference evidence="1 2" key="1">
    <citation type="submission" date="2022-12" db="EMBL/GenBank/DDBJ databases">
        <title>Two new species, Stenotrophomonas aracearum and Stenotrophomonas oahuensis, isolated from Anthurium (Araceae family) in Hawaii.</title>
        <authorList>
            <person name="Chunag S.C."/>
            <person name="Dobhal S."/>
            <person name="Alvarez A."/>
            <person name="Arif M."/>
        </authorList>
    </citation>
    <scope>NUCLEOTIDE SEQUENCE [LARGE SCALE GENOMIC DNA]</scope>
    <source>
        <strain evidence="1 2">A5586</strain>
    </source>
</reference>
<evidence type="ECO:0008006" key="3">
    <source>
        <dbReference type="Google" id="ProtNLM"/>
    </source>
</evidence>
<accession>A0ABY9YT27</accession>
<proteinExistence type="predicted"/>
<dbReference type="Proteomes" id="UP001302072">
    <property type="component" value="Chromosome"/>
</dbReference>
<organism evidence="1 2">
    <name type="scientific">Stenotrophomonas oahuensis</name>
    <dbReference type="NCBI Taxonomy" id="3003271"/>
    <lineage>
        <taxon>Bacteria</taxon>
        <taxon>Pseudomonadati</taxon>
        <taxon>Pseudomonadota</taxon>
        <taxon>Gammaproteobacteria</taxon>
        <taxon>Lysobacterales</taxon>
        <taxon>Lysobacteraceae</taxon>
        <taxon>Stenotrophomonas</taxon>
    </lineage>
</organism>
<protein>
    <recommendedName>
        <fullName evidence="3">Toxin SymE-like domain-containing protein</fullName>
    </recommendedName>
</protein>
<gene>
    <name evidence="1" type="ORF">PDM29_03310</name>
</gene>
<evidence type="ECO:0000313" key="2">
    <source>
        <dbReference type="Proteomes" id="UP001302072"/>
    </source>
</evidence>
<sequence length="115" mass="12775">MSKRKANRPHRSAHTSAVQPMYQRCQCCNSVLQPPVLNHHPVPFIILHGTWLREMGMDVGDRLIVEAGRGLLTVALVGPRDRVDAVMPNGPDGVIHQMHFTEVHADPIRQMSAVA</sequence>
<name>A0ABY9YT27_9GAMM</name>
<keyword evidence="2" id="KW-1185">Reference proteome</keyword>